<evidence type="ECO:0000259" key="6">
    <source>
        <dbReference type="Pfam" id="PF22740"/>
    </source>
</evidence>
<dbReference type="PANTHER" id="PTHR30448:SF0">
    <property type="entry name" value="RNASE ADAPTER PROTEIN RAPZ"/>
    <property type="match status" value="1"/>
</dbReference>
<dbReference type="AlphaFoldDB" id="A0A126T2G7"/>
<dbReference type="InterPro" id="IPR027417">
    <property type="entry name" value="P-loop_NTPase"/>
</dbReference>
<keyword evidence="2 4" id="KW-0067">ATP-binding</keyword>
<evidence type="ECO:0000256" key="1">
    <source>
        <dbReference type="ARBA" id="ARBA00022741"/>
    </source>
</evidence>
<dbReference type="GO" id="GO:0005524">
    <property type="term" value="F:ATP binding"/>
    <property type="evidence" value="ECO:0007669"/>
    <property type="project" value="UniProtKB-UniRule"/>
</dbReference>
<reference evidence="7 8" key="1">
    <citation type="journal article" date="2015" name="Environ. Microbiol.">
        <title>Methane oxidation coupled to nitrate reduction under hypoxia by the Gammaproteobacterium Methylomonas denitrificans, sp. nov. type strain FJG1.</title>
        <authorList>
            <person name="Kits K.D."/>
            <person name="Klotz M.G."/>
            <person name="Stein L.Y."/>
        </authorList>
    </citation>
    <scope>NUCLEOTIDE SEQUENCE [LARGE SCALE GENOMIC DNA]</scope>
    <source>
        <strain evidence="7 8">FJG1</strain>
    </source>
</reference>
<dbReference type="Pfam" id="PF03668">
    <property type="entry name" value="RapZ-like_N"/>
    <property type="match status" value="1"/>
</dbReference>
<keyword evidence="8" id="KW-1185">Reference proteome</keyword>
<dbReference type="Pfam" id="PF22740">
    <property type="entry name" value="PapZ_C"/>
    <property type="match status" value="1"/>
</dbReference>
<dbReference type="GO" id="GO:0005525">
    <property type="term" value="F:GTP binding"/>
    <property type="evidence" value="ECO:0007669"/>
    <property type="project" value="UniProtKB-UniRule"/>
</dbReference>
<dbReference type="RefSeq" id="WP_062328125.1">
    <property type="nucleotide sequence ID" value="NZ_CP014476.1"/>
</dbReference>
<feature type="binding site" evidence="4">
    <location>
        <begin position="8"/>
        <end position="15"/>
    </location>
    <ligand>
        <name>ATP</name>
        <dbReference type="ChEBI" id="CHEBI:30616"/>
    </ligand>
</feature>
<accession>A0A126T2G7</accession>
<dbReference type="Proteomes" id="UP000030512">
    <property type="component" value="Chromosome"/>
</dbReference>
<dbReference type="PIRSF" id="PIRSF005052">
    <property type="entry name" value="P-loopkin"/>
    <property type="match status" value="1"/>
</dbReference>
<keyword evidence="3 4" id="KW-0342">GTP-binding</keyword>
<proteinExistence type="inferred from homology"/>
<gene>
    <name evidence="7" type="ORF">JT25_007200</name>
</gene>
<feature type="domain" description="RapZ-like N-terminal" evidence="5">
    <location>
        <begin position="1"/>
        <end position="159"/>
    </location>
</feature>
<dbReference type="InterPro" id="IPR053931">
    <property type="entry name" value="RapZ_C"/>
</dbReference>
<feature type="binding site" evidence="4">
    <location>
        <begin position="60"/>
        <end position="63"/>
    </location>
    <ligand>
        <name>GTP</name>
        <dbReference type="ChEBI" id="CHEBI:37565"/>
    </ligand>
</feature>
<evidence type="ECO:0000313" key="7">
    <source>
        <dbReference type="EMBL" id="AMK76280.1"/>
    </source>
</evidence>
<dbReference type="STRING" id="1538553.JT25_007200"/>
<evidence type="ECO:0000259" key="5">
    <source>
        <dbReference type="Pfam" id="PF03668"/>
    </source>
</evidence>
<sequence>MKLVIVSGLSGSGKSIALDTLEDCGYYCIDNLPVALLDDFVDHVMLKDPATYSKTAIGIDARNRNQKLADFPDSLTAIRNKGIDCELVYMEADENIILKRYSETRRRHPLTTESRPLREALEIEREMLRPVAVRADIVIDTSYTHYHQLRDLLKNRLGEKGKGSLSILFQSFGFKYGIPLDADFVFDARSLPNPYWAPELRGLTGKHAEVIDFLQNEAIVKEFLHDIGYFIGRWAPRFESDNRSYLTIAIGCTGGQHRSVYLVEALSKQFQTITPNVIVRHRELR</sequence>
<organism evidence="7 8">
    <name type="scientific">Methylomonas denitrificans</name>
    <dbReference type="NCBI Taxonomy" id="1538553"/>
    <lineage>
        <taxon>Bacteria</taxon>
        <taxon>Pseudomonadati</taxon>
        <taxon>Pseudomonadota</taxon>
        <taxon>Gammaproteobacteria</taxon>
        <taxon>Methylococcales</taxon>
        <taxon>Methylococcaceae</taxon>
        <taxon>Methylomonas</taxon>
    </lineage>
</organism>
<dbReference type="HAMAP" id="MF_00636">
    <property type="entry name" value="RapZ_like"/>
    <property type="match status" value="1"/>
</dbReference>
<dbReference type="KEGG" id="mdn:JT25_007200"/>
<keyword evidence="1 4" id="KW-0547">Nucleotide-binding</keyword>
<name>A0A126T2G7_9GAMM</name>
<dbReference type="OrthoDB" id="9784461at2"/>
<dbReference type="EMBL" id="CP014476">
    <property type="protein sequence ID" value="AMK76280.1"/>
    <property type="molecule type" value="Genomic_DNA"/>
</dbReference>
<feature type="domain" description="RapZ C-terminal" evidence="6">
    <location>
        <begin position="166"/>
        <end position="284"/>
    </location>
</feature>
<dbReference type="PANTHER" id="PTHR30448">
    <property type="entry name" value="RNASE ADAPTER PROTEIN RAPZ"/>
    <property type="match status" value="1"/>
</dbReference>
<dbReference type="InterPro" id="IPR005337">
    <property type="entry name" value="RapZ-like"/>
</dbReference>
<protein>
    <submittedName>
        <fullName evidence="7">RNase adaptor protein RapZ</fullName>
    </submittedName>
</protein>
<evidence type="ECO:0000256" key="3">
    <source>
        <dbReference type="ARBA" id="ARBA00023134"/>
    </source>
</evidence>
<dbReference type="NCBIfam" id="NF003828">
    <property type="entry name" value="PRK05416.1"/>
    <property type="match status" value="1"/>
</dbReference>
<dbReference type="InterPro" id="IPR053930">
    <property type="entry name" value="RapZ-like_N"/>
</dbReference>
<dbReference type="SUPFAM" id="SSF52540">
    <property type="entry name" value="P-loop containing nucleoside triphosphate hydrolases"/>
    <property type="match status" value="1"/>
</dbReference>
<evidence type="ECO:0000256" key="4">
    <source>
        <dbReference type="HAMAP-Rule" id="MF_00636"/>
    </source>
</evidence>
<evidence type="ECO:0000313" key="8">
    <source>
        <dbReference type="Proteomes" id="UP000030512"/>
    </source>
</evidence>
<evidence type="ECO:0000256" key="2">
    <source>
        <dbReference type="ARBA" id="ARBA00022840"/>
    </source>
</evidence>